<name>A0A9W9APL6_9AGAR</name>
<sequence>MNELSSRRYYASTQYLLPADEAETQRLNRQHLVIVEAFENRLYLAPIKLKTGDYVLESAAGSGNTDTFSYIHQRLSVFAMNDSLWCSAIAELFRVVQPGGWIELLEAEASQDSEWSIGPHSRQLQCVTRRVSIGGESTPSVEENKGEGNMKRKGYSSEEWWDLWMGVKDPVVDGGGYGFVKTREEYQTLLDAAFLEWKNSTEANFTLHVFLARKPSKLGREGNIA</sequence>
<comment type="caution">
    <text evidence="1">The sequence shown here is derived from an EMBL/GenBank/DDBJ whole genome shotgun (WGS) entry which is preliminary data.</text>
</comment>
<dbReference type="InterPro" id="IPR029063">
    <property type="entry name" value="SAM-dependent_MTases_sf"/>
</dbReference>
<dbReference type="AlphaFoldDB" id="A0A9W9APL6"/>
<evidence type="ECO:0000313" key="1">
    <source>
        <dbReference type="EMBL" id="KAJ4487689.1"/>
    </source>
</evidence>
<accession>A0A9W9APL6</accession>
<dbReference type="Proteomes" id="UP001150266">
    <property type="component" value="Unassembled WGS sequence"/>
</dbReference>
<dbReference type="SUPFAM" id="SSF53335">
    <property type="entry name" value="S-adenosyl-L-methionine-dependent methyltransferases"/>
    <property type="match status" value="1"/>
</dbReference>
<evidence type="ECO:0000313" key="2">
    <source>
        <dbReference type="Proteomes" id="UP001150266"/>
    </source>
</evidence>
<reference evidence="1" key="1">
    <citation type="submission" date="2022-08" db="EMBL/GenBank/DDBJ databases">
        <title>A Global Phylogenomic Analysis of the Shiitake Genus Lentinula.</title>
        <authorList>
            <consortium name="DOE Joint Genome Institute"/>
            <person name="Sierra-Patev S."/>
            <person name="Min B."/>
            <person name="Naranjo-Ortiz M."/>
            <person name="Looney B."/>
            <person name="Konkel Z."/>
            <person name="Slot J.C."/>
            <person name="Sakamoto Y."/>
            <person name="Steenwyk J.L."/>
            <person name="Rokas A."/>
            <person name="Carro J."/>
            <person name="Camarero S."/>
            <person name="Ferreira P."/>
            <person name="Molpeceres G."/>
            <person name="Ruiz-Duenas F.J."/>
            <person name="Serrano A."/>
            <person name="Henrissat B."/>
            <person name="Drula E."/>
            <person name="Hughes K.W."/>
            <person name="Mata J.L."/>
            <person name="Ishikawa N.K."/>
            <person name="Vargas-Isla R."/>
            <person name="Ushijima S."/>
            <person name="Smith C.A."/>
            <person name="Ahrendt S."/>
            <person name="Andreopoulos W."/>
            <person name="He G."/>
            <person name="Labutti K."/>
            <person name="Lipzen A."/>
            <person name="Ng V."/>
            <person name="Riley R."/>
            <person name="Sandor L."/>
            <person name="Barry K."/>
            <person name="Martinez A.T."/>
            <person name="Xiao Y."/>
            <person name="Gibbons J.G."/>
            <person name="Terashima K."/>
            <person name="Grigoriev I.V."/>
            <person name="Hibbett D.S."/>
        </authorList>
    </citation>
    <scope>NUCLEOTIDE SEQUENCE</scope>
    <source>
        <strain evidence="1">JLM2183</strain>
    </source>
</reference>
<protein>
    <recommendedName>
        <fullName evidence="3">Methyltransferase type 11 domain-containing protein</fullName>
    </recommendedName>
</protein>
<dbReference type="OrthoDB" id="184880at2759"/>
<organism evidence="1 2">
    <name type="scientific">Lentinula aciculospora</name>
    <dbReference type="NCBI Taxonomy" id="153920"/>
    <lineage>
        <taxon>Eukaryota</taxon>
        <taxon>Fungi</taxon>
        <taxon>Dikarya</taxon>
        <taxon>Basidiomycota</taxon>
        <taxon>Agaricomycotina</taxon>
        <taxon>Agaricomycetes</taxon>
        <taxon>Agaricomycetidae</taxon>
        <taxon>Agaricales</taxon>
        <taxon>Marasmiineae</taxon>
        <taxon>Omphalotaceae</taxon>
        <taxon>Lentinula</taxon>
    </lineage>
</organism>
<keyword evidence="2" id="KW-1185">Reference proteome</keyword>
<gene>
    <name evidence="1" type="ORF">J3R30DRAFT_3400392</name>
</gene>
<evidence type="ECO:0008006" key="3">
    <source>
        <dbReference type="Google" id="ProtNLM"/>
    </source>
</evidence>
<dbReference type="EMBL" id="JAOTPV010000002">
    <property type="protein sequence ID" value="KAJ4487689.1"/>
    <property type="molecule type" value="Genomic_DNA"/>
</dbReference>
<proteinExistence type="predicted"/>